<dbReference type="PANTHER" id="PTHR20974">
    <property type="entry name" value="UPF0585 PROTEIN CG18661"/>
    <property type="match status" value="1"/>
</dbReference>
<dbReference type="Gene3D" id="3.40.50.150">
    <property type="entry name" value="Vaccinia Virus protein VP39"/>
    <property type="match status" value="1"/>
</dbReference>
<keyword evidence="2" id="KW-1185">Reference proteome</keyword>
<keyword evidence="1" id="KW-0489">Methyltransferase</keyword>
<dbReference type="GO" id="GO:0032259">
    <property type="term" value="P:methylation"/>
    <property type="evidence" value="ECO:0007669"/>
    <property type="project" value="UniProtKB-KW"/>
</dbReference>
<gene>
    <name evidence="1" type="ORF">C6570_09845</name>
</gene>
<dbReference type="PANTHER" id="PTHR20974:SF0">
    <property type="entry name" value="UPF0585 PROTEIN CG18661"/>
    <property type="match status" value="1"/>
</dbReference>
<evidence type="ECO:0000313" key="2">
    <source>
        <dbReference type="Proteomes" id="UP000239709"/>
    </source>
</evidence>
<dbReference type="OrthoDB" id="9342562at2"/>
<reference evidence="1 2" key="1">
    <citation type="submission" date="2018-03" db="EMBL/GenBank/DDBJ databases">
        <title>Genome sequencing of Ottowia sp.</title>
        <authorList>
            <person name="Kim S.-J."/>
            <person name="Heo J."/>
            <person name="Kwon S.-W."/>
        </authorList>
    </citation>
    <scope>NUCLEOTIDE SEQUENCE [LARGE SCALE GENOMIC DNA]</scope>
    <source>
        <strain evidence="1 2">KADR8-3</strain>
    </source>
</reference>
<dbReference type="InterPro" id="IPR010342">
    <property type="entry name" value="DUF938"/>
</dbReference>
<dbReference type="Pfam" id="PF06080">
    <property type="entry name" value="DUF938"/>
    <property type="match status" value="1"/>
</dbReference>
<keyword evidence="1" id="KW-0808">Transferase</keyword>
<dbReference type="AlphaFoldDB" id="A0A2S0MFF3"/>
<protein>
    <submittedName>
        <fullName evidence="1">SAM-dependent methyltransferase</fullName>
    </submittedName>
</protein>
<dbReference type="RefSeq" id="WP_106703044.1">
    <property type="nucleotide sequence ID" value="NZ_CP027666.1"/>
</dbReference>
<dbReference type="EMBL" id="CP027666">
    <property type="protein sequence ID" value="AVO34491.1"/>
    <property type="molecule type" value="Genomic_DNA"/>
</dbReference>
<name>A0A2S0MFF3_9BURK</name>
<proteinExistence type="predicted"/>
<dbReference type="Proteomes" id="UP000239709">
    <property type="component" value="Chromosome"/>
</dbReference>
<dbReference type="GO" id="GO:0008168">
    <property type="term" value="F:methyltransferase activity"/>
    <property type="evidence" value="ECO:0007669"/>
    <property type="project" value="UniProtKB-KW"/>
</dbReference>
<accession>A0A2S0MFF3</accession>
<organism evidence="1 2">
    <name type="scientific">Ottowia oryzae</name>
    <dbReference type="NCBI Taxonomy" id="2109914"/>
    <lineage>
        <taxon>Bacteria</taxon>
        <taxon>Pseudomonadati</taxon>
        <taxon>Pseudomonadota</taxon>
        <taxon>Betaproteobacteria</taxon>
        <taxon>Burkholderiales</taxon>
        <taxon>Comamonadaceae</taxon>
        <taxon>Ottowia</taxon>
    </lineage>
</organism>
<dbReference type="KEGG" id="otk:C6570_09845"/>
<sequence length="206" mass="22388">MDLPYSPAADRNRDPILAALRPLLAEHGRALEIASGTGQHIAHFAAELPGWHWQPTDLGDALFGAIAERTQHLPNVAAPRRLDVLSDAWPSDGPPFSPSGQALFDLVFCANMLHIAPWACTPALMRGAARHLAPGGWLVTYGPYLEADVPTAPSNLAFDADLRARQPDWGLRQREDVNREARAAGLAPVHRVALPANNLLLAFRRD</sequence>
<dbReference type="InterPro" id="IPR029063">
    <property type="entry name" value="SAM-dependent_MTases_sf"/>
</dbReference>
<dbReference type="SUPFAM" id="SSF53335">
    <property type="entry name" value="S-adenosyl-L-methionine-dependent methyltransferases"/>
    <property type="match status" value="1"/>
</dbReference>
<evidence type="ECO:0000313" key="1">
    <source>
        <dbReference type="EMBL" id="AVO34491.1"/>
    </source>
</evidence>